<dbReference type="Proteomes" id="UP000886289">
    <property type="component" value="Unassembled WGS sequence"/>
</dbReference>
<dbReference type="InterPro" id="IPR020040">
    <property type="entry name" value="Ribosomal_uL6_a/b-dom"/>
</dbReference>
<feature type="domain" description="Large ribosomal subunit protein uL6 alpha-beta" evidence="9">
    <location>
        <begin position="91"/>
        <end position="163"/>
    </location>
</feature>
<keyword evidence="5 6" id="KW-0687">Ribonucleoprotein</keyword>
<evidence type="ECO:0000256" key="1">
    <source>
        <dbReference type="ARBA" id="ARBA00009356"/>
    </source>
</evidence>
<dbReference type="PANTHER" id="PTHR11655:SF14">
    <property type="entry name" value="LARGE RIBOSOMAL SUBUNIT PROTEIN UL6M"/>
    <property type="match status" value="1"/>
</dbReference>
<accession>A0A7C0Y446</accession>
<dbReference type="PIRSF" id="PIRSF002162">
    <property type="entry name" value="Ribosomal_L6"/>
    <property type="match status" value="1"/>
</dbReference>
<dbReference type="FunFam" id="3.90.930.12:FF:000002">
    <property type="entry name" value="50S ribosomal protein L6"/>
    <property type="match status" value="1"/>
</dbReference>
<dbReference type="GO" id="GO:0022625">
    <property type="term" value="C:cytosolic large ribosomal subunit"/>
    <property type="evidence" value="ECO:0007669"/>
    <property type="project" value="UniProtKB-UniRule"/>
</dbReference>
<proteinExistence type="inferred from homology"/>
<dbReference type="InterPro" id="IPR002358">
    <property type="entry name" value="Ribosomal_uL6_CS"/>
</dbReference>
<gene>
    <name evidence="6" type="primary">rplF</name>
    <name evidence="10" type="ORF">ENG63_03740</name>
</gene>
<dbReference type="PROSITE" id="PS00525">
    <property type="entry name" value="RIBOSOMAL_L6_1"/>
    <property type="match status" value="1"/>
</dbReference>
<comment type="similarity">
    <text evidence="1 6 7">Belongs to the universal ribosomal protein uL6 family.</text>
</comment>
<reference evidence="10" key="1">
    <citation type="journal article" date="2020" name="mSystems">
        <title>Genome- and Community-Level Interaction Insights into Carbon Utilization and Element Cycling Functions of Hydrothermarchaeota in Hydrothermal Sediment.</title>
        <authorList>
            <person name="Zhou Z."/>
            <person name="Liu Y."/>
            <person name="Xu W."/>
            <person name="Pan J."/>
            <person name="Luo Z.H."/>
            <person name="Li M."/>
        </authorList>
    </citation>
    <scope>NUCLEOTIDE SEQUENCE [LARGE SCALE GENOMIC DNA]</scope>
    <source>
        <strain evidence="10">HyVt-233</strain>
    </source>
</reference>
<organism evidence="10">
    <name type="scientific">Desulfofervidus auxilii</name>
    <dbReference type="NCBI Taxonomy" id="1621989"/>
    <lineage>
        <taxon>Bacteria</taxon>
        <taxon>Pseudomonadati</taxon>
        <taxon>Thermodesulfobacteriota</taxon>
        <taxon>Candidatus Desulfofervidia</taxon>
        <taxon>Candidatus Desulfofervidales</taxon>
        <taxon>Candidatus Desulfofervidaceae</taxon>
        <taxon>Candidatus Desulfofervidus</taxon>
    </lineage>
</organism>
<dbReference type="AlphaFoldDB" id="A0A7C0Y446"/>
<dbReference type="GO" id="GO:0002181">
    <property type="term" value="P:cytoplasmic translation"/>
    <property type="evidence" value="ECO:0007669"/>
    <property type="project" value="TreeGrafter"/>
</dbReference>
<evidence type="ECO:0000256" key="5">
    <source>
        <dbReference type="ARBA" id="ARBA00023274"/>
    </source>
</evidence>
<protein>
    <recommendedName>
        <fullName evidence="6">Large ribosomal subunit protein uL6</fullName>
    </recommendedName>
</protein>
<dbReference type="HAMAP" id="MF_01365_B">
    <property type="entry name" value="Ribosomal_uL6_B"/>
    <property type="match status" value="1"/>
</dbReference>
<dbReference type="Gene3D" id="3.90.930.12">
    <property type="entry name" value="Ribosomal protein L6, alpha-beta domain"/>
    <property type="match status" value="2"/>
</dbReference>
<keyword evidence="4 6" id="KW-0689">Ribosomal protein</keyword>
<dbReference type="Pfam" id="PF00347">
    <property type="entry name" value="Ribosomal_L6"/>
    <property type="match status" value="2"/>
</dbReference>
<keyword evidence="2 6" id="KW-0699">rRNA-binding</keyword>
<name>A0A7C0Y446_DESA2</name>
<evidence type="ECO:0000256" key="3">
    <source>
        <dbReference type="ARBA" id="ARBA00022884"/>
    </source>
</evidence>
<dbReference type="SUPFAM" id="SSF56053">
    <property type="entry name" value="Ribosomal protein L6"/>
    <property type="match status" value="2"/>
</dbReference>
<evidence type="ECO:0000256" key="7">
    <source>
        <dbReference type="RuleBase" id="RU003869"/>
    </source>
</evidence>
<dbReference type="GO" id="GO:0019843">
    <property type="term" value="F:rRNA binding"/>
    <property type="evidence" value="ECO:0007669"/>
    <property type="project" value="UniProtKB-UniRule"/>
</dbReference>
<keyword evidence="3 6" id="KW-0694">RNA-binding</keyword>
<dbReference type="InterPro" id="IPR036789">
    <property type="entry name" value="Ribosomal_uL6-like_a/b-dom_sf"/>
</dbReference>
<evidence type="ECO:0000256" key="6">
    <source>
        <dbReference type="HAMAP-Rule" id="MF_01365"/>
    </source>
</evidence>
<evidence type="ECO:0000313" key="10">
    <source>
        <dbReference type="EMBL" id="HDD43958.1"/>
    </source>
</evidence>
<dbReference type="PANTHER" id="PTHR11655">
    <property type="entry name" value="60S/50S RIBOSOMAL PROTEIN L6/L9"/>
    <property type="match status" value="1"/>
</dbReference>
<dbReference type="InterPro" id="IPR019906">
    <property type="entry name" value="Ribosomal_uL6_bac-type"/>
</dbReference>
<evidence type="ECO:0000256" key="4">
    <source>
        <dbReference type="ARBA" id="ARBA00022980"/>
    </source>
</evidence>
<evidence type="ECO:0000259" key="9">
    <source>
        <dbReference type="Pfam" id="PF00347"/>
    </source>
</evidence>
<feature type="domain" description="Large ribosomal subunit protein uL6 alpha-beta" evidence="9">
    <location>
        <begin position="11"/>
        <end position="82"/>
    </location>
</feature>
<evidence type="ECO:0000256" key="2">
    <source>
        <dbReference type="ARBA" id="ARBA00022730"/>
    </source>
</evidence>
<comment type="caution">
    <text evidence="10">The sequence shown here is derived from an EMBL/GenBank/DDBJ whole genome shotgun (WGS) entry which is preliminary data.</text>
</comment>
<comment type="function">
    <text evidence="6 8">This protein binds to the 23S rRNA, and is important in its secondary structure. It is located near the subunit interface in the base of the L7/L12 stalk, and near the tRNA binding site of the peptidyltransferase center.</text>
</comment>
<sequence>MSRIGKKPIVIPENVKVIINNGEIQVKGPKGELKRNIVPGIKVEKEGNVLKVMRENDTKKLKALHGLMRQLIANMVVGVTEGFKKTLVVEGLGYKADLKGKKLILSLGFSHPVEYEPPSDIKLAVDGNKIIVEGIDKEQVGQVAAIIRRFKPPEPYKGKGIRYIDEQVRRKAGKAGGK</sequence>
<comment type="subunit">
    <text evidence="6">Part of the 50S ribosomal subunit.</text>
</comment>
<dbReference type="InterPro" id="IPR000702">
    <property type="entry name" value="Ribosomal_uL6-like"/>
</dbReference>
<dbReference type="PRINTS" id="PR00059">
    <property type="entry name" value="RIBOSOMALL6"/>
</dbReference>
<dbReference type="GO" id="GO:0003735">
    <property type="term" value="F:structural constituent of ribosome"/>
    <property type="evidence" value="ECO:0007669"/>
    <property type="project" value="UniProtKB-UniRule"/>
</dbReference>
<dbReference type="NCBIfam" id="TIGR03654">
    <property type="entry name" value="L6_bact"/>
    <property type="match status" value="1"/>
</dbReference>
<dbReference type="FunFam" id="3.90.930.12:FF:000001">
    <property type="entry name" value="50S ribosomal protein L6"/>
    <property type="match status" value="1"/>
</dbReference>
<evidence type="ECO:0000256" key="8">
    <source>
        <dbReference type="RuleBase" id="RU003870"/>
    </source>
</evidence>
<dbReference type="EMBL" id="DRBS01000143">
    <property type="protein sequence ID" value="HDD43958.1"/>
    <property type="molecule type" value="Genomic_DNA"/>
</dbReference>